<evidence type="ECO:0000256" key="6">
    <source>
        <dbReference type="SAM" id="MobiDB-lite"/>
    </source>
</evidence>
<dbReference type="InterPro" id="IPR000014">
    <property type="entry name" value="PAS"/>
</dbReference>
<evidence type="ECO:0000259" key="8">
    <source>
        <dbReference type="PROSITE" id="PS50111"/>
    </source>
</evidence>
<dbReference type="RefSeq" id="WP_063361244.1">
    <property type="nucleotide sequence ID" value="NZ_AUXZ01000067.1"/>
</dbReference>
<feature type="compositionally biased region" description="Polar residues" evidence="6">
    <location>
        <begin position="850"/>
        <end position="888"/>
    </location>
</feature>
<keyword evidence="7" id="KW-1133">Transmembrane helix</keyword>
<dbReference type="FunFam" id="1.10.287.950:FF:000001">
    <property type="entry name" value="Methyl-accepting chemotaxis sensory transducer"/>
    <property type="match status" value="1"/>
</dbReference>
<accession>A0A167F3M4</accession>
<dbReference type="InterPro" id="IPR051310">
    <property type="entry name" value="MCP_chemotaxis"/>
</dbReference>
<evidence type="ECO:0000313" key="11">
    <source>
        <dbReference type="Proteomes" id="UP000076503"/>
    </source>
</evidence>
<evidence type="ECO:0000256" key="2">
    <source>
        <dbReference type="ARBA" id="ARBA00022481"/>
    </source>
</evidence>
<dbReference type="PROSITE" id="PS50885">
    <property type="entry name" value="HAMP"/>
    <property type="match status" value="1"/>
</dbReference>
<proteinExistence type="inferred from homology"/>
<evidence type="ECO:0000256" key="3">
    <source>
        <dbReference type="ARBA" id="ARBA00023224"/>
    </source>
</evidence>
<evidence type="ECO:0000313" key="10">
    <source>
        <dbReference type="EMBL" id="KZN51597.1"/>
    </source>
</evidence>
<feature type="transmembrane region" description="Helical" evidence="7">
    <location>
        <begin position="12"/>
        <end position="32"/>
    </location>
</feature>
<dbReference type="CDD" id="cd11386">
    <property type="entry name" value="MCP_signal"/>
    <property type="match status" value="1"/>
</dbReference>
<evidence type="ECO:0008006" key="12">
    <source>
        <dbReference type="Google" id="ProtNLM"/>
    </source>
</evidence>
<dbReference type="Pfam" id="PF13426">
    <property type="entry name" value="PAS_9"/>
    <property type="match status" value="2"/>
</dbReference>
<dbReference type="PROSITE" id="PS50111">
    <property type="entry name" value="CHEMOTAXIS_TRANSDUC_2"/>
    <property type="match status" value="1"/>
</dbReference>
<dbReference type="OrthoDB" id="9765776at2"/>
<evidence type="ECO:0000256" key="4">
    <source>
        <dbReference type="ARBA" id="ARBA00029447"/>
    </source>
</evidence>
<feature type="domain" description="Methyl-accepting transducer" evidence="8">
    <location>
        <begin position="597"/>
        <end position="826"/>
    </location>
</feature>
<organism evidence="10 11">
    <name type="scientific">Pseudoalteromonas luteoviolacea H33</name>
    <dbReference type="NCBI Taxonomy" id="1365251"/>
    <lineage>
        <taxon>Bacteria</taxon>
        <taxon>Pseudomonadati</taxon>
        <taxon>Pseudomonadota</taxon>
        <taxon>Gammaproteobacteria</taxon>
        <taxon>Alteromonadales</taxon>
        <taxon>Pseudoalteromonadaceae</taxon>
        <taxon>Pseudoalteromonas</taxon>
    </lineage>
</organism>
<dbReference type="SUPFAM" id="SSF58104">
    <property type="entry name" value="Methyl-accepting chemotaxis protein (MCP) signaling domain"/>
    <property type="match status" value="1"/>
</dbReference>
<keyword evidence="2" id="KW-0488">Methylation</keyword>
<dbReference type="PANTHER" id="PTHR43531:SF14">
    <property type="entry name" value="METHYL-ACCEPTING CHEMOTAXIS PROTEIN I-RELATED"/>
    <property type="match status" value="1"/>
</dbReference>
<feature type="region of interest" description="Disordered" evidence="6">
    <location>
        <begin position="841"/>
        <end position="909"/>
    </location>
</feature>
<feature type="domain" description="HAMP" evidence="9">
    <location>
        <begin position="540"/>
        <end position="592"/>
    </location>
</feature>
<keyword evidence="3 5" id="KW-0807">Transducer</keyword>
<sequence length="909" mass="99317">MSEQSIQSSINNKILVAGVILVISVIVGAQLGQAESEQIRMVAFTIPLLGSAAALIFLKLGLSSVVGKFAVVYSALPFMTVSNREQFEQLDLSDFPQLYRLLSKAESHEDAHEDDHTESLLLALKGCQANIMVADGDLNIVYMNDSVTAMLRQNEHQLRKDLPNFNVATTIGTNIDMFHANPSHQRNLLANLREVYKTQITVSGLTFDLIATPVFNSNNERIATLVEWKDLTEQLALEQKQQREVASNARISSALDVCQANVMLADDDCNIVYANDSVIRMLRKNQTQLQEALPRFNVDTLIGQNIDIFHVNPSHQRNLLSNMTETYETDIEVAGFTFGLIATPVQDSSGKRLGTVVEWEDKTERLVKEREERQSANENLRVRRALDNVATNTMIADGHFNIVYMNDAVTSMMKNAERDIRQDLPNFDCAKLMGANIDVFHKNPAHQRSMVTNLTETYKTEIKVGGRTFGLVANPIIGDGGERIGTVVEWEDRTDEVAIEAEVNELVESAREGNLAVRLNEDNKKGFYLRLAQGLNGLVSLVDDAVSDTVNMLDALANGDLTQRINADYNGAFDKLKQDANTTADKLTEVLNRISSSAAMVASGAEEISQGNADLSQRTEEQASSLEETASSMEEMTSTVRQNADNAKVANELAAETSEKAATGGEVVNRAVASMSEINESSKKIADIISVIDEIAFQTNLLALNAAVEAARAGEQGRGFAVVAGEVRNLAQRSAGAAKEIKDLIRDSVGKVEDGTLLVNESGATLKEIVAAVKRVTEMISDIAEASEEQSSGIEQVNKAVSQMDEMTQQNAALVEQASAAGESMAEQANDMRRLLNFFNVGDSSSSSSPTPLSNVQPERLTTSQRPAVQNGQSRQLNNTTANVTADISQRAPEPANRFADDSEEWEEF</sequence>
<feature type="region of interest" description="Disordered" evidence="6">
    <location>
        <begin position="605"/>
        <end position="643"/>
    </location>
</feature>
<dbReference type="InterPro" id="IPR003660">
    <property type="entry name" value="HAMP_dom"/>
</dbReference>
<dbReference type="GO" id="GO:0007165">
    <property type="term" value="P:signal transduction"/>
    <property type="evidence" value="ECO:0007669"/>
    <property type="project" value="UniProtKB-KW"/>
</dbReference>
<dbReference type="Pfam" id="PF18947">
    <property type="entry name" value="HAMP_2"/>
    <property type="match status" value="1"/>
</dbReference>
<comment type="subcellular location">
    <subcellularLocation>
        <location evidence="1">Membrane</location>
    </subcellularLocation>
</comment>
<dbReference type="Pfam" id="PF00015">
    <property type="entry name" value="MCPsignal"/>
    <property type="match status" value="1"/>
</dbReference>
<dbReference type="Pfam" id="PF13188">
    <property type="entry name" value="PAS_8"/>
    <property type="match status" value="1"/>
</dbReference>
<dbReference type="Gene3D" id="3.30.450.20">
    <property type="entry name" value="PAS domain"/>
    <property type="match status" value="3"/>
</dbReference>
<dbReference type="AlphaFoldDB" id="A0A167F3M4"/>
<feature type="compositionally biased region" description="Low complexity" evidence="6">
    <location>
        <begin position="623"/>
        <end position="639"/>
    </location>
</feature>
<keyword evidence="7" id="KW-0812">Transmembrane</keyword>
<dbReference type="Proteomes" id="UP000076503">
    <property type="component" value="Unassembled WGS sequence"/>
</dbReference>
<dbReference type="EMBL" id="AUXZ01000067">
    <property type="protein sequence ID" value="KZN51597.1"/>
    <property type="molecule type" value="Genomic_DNA"/>
</dbReference>
<dbReference type="Gene3D" id="1.10.287.950">
    <property type="entry name" value="Methyl-accepting chemotaxis protein"/>
    <property type="match status" value="1"/>
</dbReference>
<dbReference type="GO" id="GO:0006935">
    <property type="term" value="P:chemotaxis"/>
    <property type="evidence" value="ECO:0007669"/>
    <property type="project" value="TreeGrafter"/>
</dbReference>
<dbReference type="PANTHER" id="PTHR43531">
    <property type="entry name" value="PROTEIN ICFG"/>
    <property type="match status" value="1"/>
</dbReference>
<reference evidence="10 11" key="1">
    <citation type="submission" date="2013-07" db="EMBL/GenBank/DDBJ databases">
        <title>Comparative Genomic and Metabolomic Analysis of Twelve Strains of Pseudoalteromonas luteoviolacea.</title>
        <authorList>
            <person name="Vynne N.G."/>
            <person name="Mansson M."/>
            <person name="Gram L."/>
        </authorList>
    </citation>
    <scope>NUCLEOTIDE SEQUENCE [LARGE SCALE GENOMIC DNA]</scope>
    <source>
        <strain evidence="10 11">H33</strain>
    </source>
</reference>
<comment type="caution">
    <text evidence="10">The sequence shown here is derived from an EMBL/GenBank/DDBJ whole genome shotgun (WGS) entry which is preliminary data.</text>
</comment>
<evidence type="ECO:0000256" key="5">
    <source>
        <dbReference type="PROSITE-ProRule" id="PRU00284"/>
    </source>
</evidence>
<feature type="transmembrane region" description="Helical" evidence="7">
    <location>
        <begin position="38"/>
        <end position="58"/>
    </location>
</feature>
<dbReference type="GO" id="GO:0005886">
    <property type="term" value="C:plasma membrane"/>
    <property type="evidence" value="ECO:0007669"/>
    <property type="project" value="TreeGrafter"/>
</dbReference>
<gene>
    <name evidence="10" type="ORF">N476_12275</name>
</gene>
<evidence type="ECO:0000256" key="1">
    <source>
        <dbReference type="ARBA" id="ARBA00004370"/>
    </source>
</evidence>
<evidence type="ECO:0000259" key="9">
    <source>
        <dbReference type="PROSITE" id="PS50885"/>
    </source>
</evidence>
<evidence type="ECO:0000256" key="7">
    <source>
        <dbReference type="SAM" id="Phobius"/>
    </source>
</evidence>
<feature type="transmembrane region" description="Helical" evidence="7">
    <location>
        <begin position="65"/>
        <end position="82"/>
    </location>
</feature>
<dbReference type="GO" id="GO:0004888">
    <property type="term" value="F:transmembrane signaling receptor activity"/>
    <property type="evidence" value="ECO:0007669"/>
    <property type="project" value="TreeGrafter"/>
</dbReference>
<dbReference type="FunFam" id="3.30.450.20:FF:000075">
    <property type="entry name" value="Methyl-accepting chemotaxis protein"/>
    <property type="match status" value="2"/>
</dbReference>
<dbReference type="SMART" id="SM00091">
    <property type="entry name" value="PAS"/>
    <property type="match status" value="3"/>
</dbReference>
<dbReference type="PATRIC" id="fig|1365251.3.peg.1656"/>
<name>A0A167F3M4_9GAMM</name>
<dbReference type="SMART" id="SM00283">
    <property type="entry name" value="MA"/>
    <property type="match status" value="1"/>
</dbReference>
<dbReference type="InterPro" id="IPR004089">
    <property type="entry name" value="MCPsignal_dom"/>
</dbReference>
<protein>
    <recommendedName>
        <fullName evidence="12">Chemotaxis protein</fullName>
    </recommendedName>
</protein>
<keyword evidence="7" id="KW-0472">Membrane</keyword>
<comment type="similarity">
    <text evidence="4">Belongs to the methyl-accepting chemotaxis (MCP) protein family.</text>
</comment>